<dbReference type="InterPro" id="IPR013783">
    <property type="entry name" value="Ig-like_fold"/>
</dbReference>
<dbReference type="PROSITE" id="PS50287">
    <property type="entry name" value="SRCR_2"/>
    <property type="match status" value="2"/>
</dbReference>
<evidence type="ECO:0000313" key="7">
    <source>
        <dbReference type="Proteomes" id="UP001497482"/>
    </source>
</evidence>
<keyword evidence="2" id="KW-0677">Repeat</keyword>
<dbReference type="SUPFAM" id="SSF56487">
    <property type="entry name" value="SRCR-like"/>
    <property type="match status" value="2"/>
</dbReference>
<proteinExistence type="predicted"/>
<organism evidence="6 7">
    <name type="scientific">Knipowitschia caucasica</name>
    <name type="common">Caucasian dwarf goby</name>
    <name type="synonym">Pomatoschistus caucasicus</name>
    <dbReference type="NCBI Taxonomy" id="637954"/>
    <lineage>
        <taxon>Eukaryota</taxon>
        <taxon>Metazoa</taxon>
        <taxon>Chordata</taxon>
        <taxon>Craniata</taxon>
        <taxon>Vertebrata</taxon>
        <taxon>Euteleostomi</taxon>
        <taxon>Actinopterygii</taxon>
        <taxon>Neopterygii</taxon>
        <taxon>Teleostei</taxon>
        <taxon>Neoteleostei</taxon>
        <taxon>Acanthomorphata</taxon>
        <taxon>Gobiaria</taxon>
        <taxon>Gobiiformes</taxon>
        <taxon>Gobioidei</taxon>
        <taxon>Gobiidae</taxon>
        <taxon>Gobiinae</taxon>
        <taxon>Knipowitschia</taxon>
    </lineage>
</organism>
<keyword evidence="1" id="KW-0732">Signal</keyword>
<evidence type="ECO:0000256" key="2">
    <source>
        <dbReference type="ARBA" id="ARBA00022737"/>
    </source>
</evidence>
<dbReference type="SMART" id="SM00202">
    <property type="entry name" value="SR"/>
    <property type="match status" value="2"/>
</dbReference>
<dbReference type="Pfam" id="PF00530">
    <property type="entry name" value="SRCR"/>
    <property type="match status" value="2"/>
</dbReference>
<dbReference type="PRINTS" id="PR00258">
    <property type="entry name" value="SPERACTRCPTR"/>
</dbReference>
<gene>
    <name evidence="6" type="ORF">KC01_LOCUS30134</name>
</gene>
<accession>A0AAV2LRP4</accession>
<evidence type="ECO:0000256" key="3">
    <source>
        <dbReference type="ARBA" id="ARBA00023157"/>
    </source>
</evidence>
<evidence type="ECO:0000313" key="6">
    <source>
        <dbReference type="EMBL" id="CAL1602349.1"/>
    </source>
</evidence>
<reference evidence="6 7" key="1">
    <citation type="submission" date="2024-04" db="EMBL/GenBank/DDBJ databases">
        <authorList>
            <person name="Waldvogel A.-M."/>
            <person name="Schoenle A."/>
        </authorList>
    </citation>
    <scope>NUCLEOTIDE SEQUENCE [LARGE SCALE GENOMIC DNA]</scope>
</reference>
<dbReference type="EMBL" id="OZ035825">
    <property type="protein sequence ID" value="CAL1602349.1"/>
    <property type="molecule type" value="Genomic_DNA"/>
</dbReference>
<dbReference type="InterPro" id="IPR001190">
    <property type="entry name" value="SRCR"/>
</dbReference>
<evidence type="ECO:0000256" key="1">
    <source>
        <dbReference type="ARBA" id="ARBA00022729"/>
    </source>
</evidence>
<feature type="domain" description="SRCR" evidence="5">
    <location>
        <begin position="117"/>
        <end position="227"/>
    </location>
</feature>
<dbReference type="Gene3D" id="3.10.250.10">
    <property type="entry name" value="SRCR-like domain"/>
    <property type="match status" value="2"/>
</dbReference>
<dbReference type="PANTHER" id="PTHR19331">
    <property type="entry name" value="SCAVENGER RECEPTOR DOMAIN-CONTAINING"/>
    <property type="match status" value="1"/>
</dbReference>
<dbReference type="InterPro" id="IPR036179">
    <property type="entry name" value="Ig-like_dom_sf"/>
</dbReference>
<keyword evidence="7" id="KW-1185">Reference proteome</keyword>
<comment type="caution">
    <text evidence="4">Lacks conserved residue(s) required for the propagation of feature annotation.</text>
</comment>
<protein>
    <recommendedName>
        <fullName evidence="5">SRCR domain-containing protein</fullName>
    </recommendedName>
</protein>
<feature type="domain" description="SRCR" evidence="5">
    <location>
        <begin position="24"/>
        <end position="114"/>
    </location>
</feature>
<feature type="disulfide bond" evidence="4">
    <location>
        <begin position="85"/>
        <end position="95"/>
    </location>
</feature>
<dbReference type="GO" id="GO:0016020">
    <property type="term" value="C:membrane"/>
    <property type="evidence" value="ECO:0007669"/>
    <property type="project" value="InterPro"/>
</dbReference>
<dbReference type="InterPro" id="IPR036772">
    <property type="entry name" value="SRCR-like_dom_sf"/>
</dbReference>
<evidence type="ECO:0000259" key="5">
    <source>
        <dbReference type="PROSITE" id="PS50287"/>
    </source>
</evidence>
<name>A0AAV2LRP4_KNICA</name>
<dbReference type="Proteomes" id="UP001497482">
    <property type="component" value="Chromosome 3"/>
</dbReference>
<sequence>MRVHVCRLFWFGECDEVLSVSDSVRLVGGSGLCSGSLQIWDRSWISVCEGALDLRGAEVLCRELGCNAPSVLQGELSPLGTTFHCEGHESALMDCPRSRPKICSSGPHEGVICSEPLRLVEGASRCVGTLELRHRGEWRRVTFDRRGWTEEDSAAVCRDLDCGSAVSGPQKDGFPVTTVWVISPVCIRRRKSKVRECVLGQPFPSRYGVKLMCSDLLNRPVLSLYVTVGVSQVQVSQVQDSQIQDSQIQVSQVQVSQVGVQVVRVQLGSQFLVQCSVKPQFPGGSFQLLSPSGSHTLPAVNHSAHFLFNHTGRAHKGDYTCVYHLQVFNHSFTSKSERLELRLGGT</sequence>
<keyword evidence="3 4" id="KW-1015">Disulfide bond</keyword>
<dbReference type="Gene3D" id="2.60.40.10">
    <property type="entry name" value="Immunoglobulins"/>
    <property type="match status" value="1"/>
</dbReference>
<evidence type="ECO:0000256" key="4">
    <source>
        <dbReference type="PROSITE-ProRule" id="PRU00196"/>
    </source>
</evidence>
<dbReference type="SUPFAM" id="SSF48726">
    <property type="entry name" value="Immunoglobulin"/>
    <property type="match status" value="1"/>
</dbReference>
<dbReference type="AlphaFoldDB" id="A0AAV2LRP4"/>